<name>A0A078H3U1_BRANA</name>
<evidence type="ECO:0000313" key="1">
    <source>
        <dbReference type="EMBL" id="CDY33320.1"/>
    </source>
</evidence>
<reference evidence="1 2" key="1">
    <citation type="journal article" date="2014" name="Science">
        <title>Plant genetics. Early allopolyploid evolution in the post-Neolithic Brassica napus oilseed genome.</title>
        <authorList>
            <person name="Chalhoub B."/>
            <person name="Denoeud F."/>
            <person name="Liu S."/>
            <person name="Parkin I.A."/>
            <person name="Tang H."/>
            <person name="Wang X."/>
            <person name="Chiquet J."/>
            <person name="Belcram H."/>
            <person name="Tong C."/>
            <person name="Samans B."/>
            <person name="Correa M."/>
            <person name="Da Silva C."/>
            <person name="Just J."/>
            <person name="Falentin C."/>
            <person name="Koh C.S."/>
            <person name="Le Clainche I."/>
            <person name="Bernard M."/>
            <person name="Bento P."/>
            <person name="Noel B."/>
            <person name="Labadie K."/>
            <person name="Alberti A."/>
            <person name="Charles M."/>
            <person name="Arnaud D."/>
            <person name="Guo H."/>
            <person name="Daviaud C."/>
            <person name="Alamery S."/>
            <person name="Jabbari K."/>
            <person name="Zhao M."/>
            <person name="Edger P.P."/>
            <person name="Chelaifa H."/>
            <person name="Tack D."/>
            <person name="Lassalle G."/>
            <person name="Mestiri I."/>
            <person name="Schnel N."/>
            <person name="Le Paslier M.C."/>
            <person name="Fan G."/>
            <person name="Renault V."/>
            <person name="Bayer P.E."/>
            <person name="Golicz A.A."/>
            <person name="Manoli S."/>
            <person name="Lee T.H."/>
            <person name="Thi V.H."/>
            <person name="Chalabi S."/>
            <person name="Hu Q."/>
            <person name="Fan C."/>
            <person name="Tollenaere R."/>
            <person name="Lu Y."/>
            <person name="Battail C."/>
            <person name="Shen J."/>
            <person name="Sidebottom C.H."/>
            <person name="Wang X."/>
            <person name="Canaguier A."/>
            <person name="Chauveau A."/>
            <person name="Berard A."/>
            <person name="Deniot G."/>
            <person name="Guan M."/>
            <person name="Liu Z."/>
            <person name="Sun F."/>
            <person name="Lim Y.P."/>
            <person name="Lyons E."/>
            <person name="Town C.D."/>
            <person name="Bancroft I."/>
            <person name="Wang X."/>
            <person name="Meng J."/>
            <person name="Ma J."/>
            <person name="Pires J.C."/>
            <person name="King G.J."/>
            <person name="Brunel D."/>
            <person name="Delourme R."/>
            <person name="Renard M."/>
            <person name="Aury J.M."/>
            <person name="Adams K.L."/>
            <person name="Batley J."/>
            <person name="Snowdon R.J."/>
            <person name="Tost J."/>
            <person name="Edwards D."/>
            <person name="Zhou Y."/>
            <person name="Hua W."/>
            <person name="Sharpe A.G."/>
            <person name="Paterson A.H."/>
            <person name="Guan C."/>
            <person name="Wincker P."/>
        </authorList>
    </citation>
    <scope>NUCLEOTIDE SEQUENCE [LARGE SCALE GENOMIC DNA]</scope>
    <source>
        <strain evidence="2">cv. Darmor-bzh</strain>
    </source>
</reference>
<sequence>MLDRVCGTLRRPRRGRRTLGGFVQRGITASRAVGSREAFLGEGRRETEQVYPPIPWNRTQLLSRSINVNFGLPLEGERADEPPEGFFTLYEEHLMRARLWFPIPSVIVEFLNRLKVSIRQISPRGIKHLVGLLVLGYEQGIELTAEYLEAFLTLSHVGTDRLYGFRQRTFMEVLKGFPQGDRGWKSYFSDVRLDQASVAAECLPSFRRLWGVGGNVLNDHSLFSYHPFFTLYLNYVYLQCTTPSLLFRKICVSFETFSVVARCFGVTSLPRGSVLRSKLIDLVSARRLMMAWGCFLKIPPCLLSMPLGRAVVKGRPTLRMMQNRPLRIPSLVGEKVAIAWTAPLC</sequence>
<dbReference type="Proteomes" id="UP000028999">
    <property type="component" value="Unassembled WGS sequence"/>
</dbReference>
<organism evidence="1 2">
    <name type="scientific">Brassica napus</name>
    <name type="common">Rape</name>
    <dbReference type="NCBI Taxonomy" id="3708"/>
    <lineage>
        <taxon>Eukaryota</taxon>
        <taxon>Viridiplantae</taxon>
        <taxon>Streptophyta</taxon>
        <taxon>Embryophyta</taxon>
        <taxon>Tracheophyta</taxon>
        <taxon>Spermatophyta</taxon>
        <taxon>Magnoliopsida</taxon>
        <taxon>eudicotyledons</taxon>
        <taxon>Gunneridae</taxon>
        <taxon>Pentapetalae</taxon>
        <taxon>rosids</taxon>
        <taxon>malvids</taxon>
        <taxon>Brassicales</taxon>
        <taxon>Brassicaceae</taxon>
        <taxon>Brassiceae</taxon>
        <taxon>Brassica</taxon>
    </lineage>
</organism>
<proteinExistence type="predicted"/>
<accession>A0A078H3U1</accession>
<dbReference type="AlphaFoldDB" id="A0A078H3U1"/>
<dbReference type="PANTHER" id="PTHR31099">
    <property type="entry name" value="OS06G0165300 PROTEIN"/>
    <property type="match status" value="1"/>
</dbReference>
<evidence type="ECO:0000313" key="2">
    <source>
        <dbReference type="Proteomes" id="UP000028999"/>
    </source>
</evidence>
<gene>
    <name evidence="1" type="primary">BnaAnng04310D</name>
    <name evidence="1" type="ORF">GSBRNA2T00054132001</name>
</gene>
<dbReference type="EMBL" id="LK032311">
    <property type="protein sequence ID" value="CDY33320.1"/>
    <property type="molecule type" value="Genomic_DNA"/>
</dbReference>
<protein>
    <submittedName>
        <fullName evidence="1">BnaAnng04310D protein</fullName>
    </submittedName>
</protein>
<dbReference type="PaxDb" id="3708-A0A078H3U1"/>
<dbReference type="Gramene" id="CDY33320">
    <property type="protein sequence ID" value="CDY33320"/>
    <property type="gene ID" value="GSBRNA2T00054132001"/>
</dbReference>
<keyword evidence="2" id="KW-1185">Reference proteome</keyword>
<dbReference type="PANTHER" id="PTHR31099:SF44">
    <property type="entry name" value="DUF4283 DOMAIN-CONTAINING PROTEIN"/>
    <property type="match status" value="1"/>
</dbReference>